<feature type="transmembrane region" description="Helical" evidence="1">
    <location>
        <begin position="585"/>
        <end position="611"/>
    </location>
</feature>
<dbReference type="Proteomes" id="UP000037035">
    <property type="component" value="Unassembled WGS sequence"/>
</dbReference>
<dbReference type="AlphaFoldDB" id="A0A0L6V0U8"/>
<evidence type="ECO:0000256" key="1">
    <source>
        <dbReference type="SAM" id="Phobius"/>
    </source>
</evidence>
<accession>A0A0L6V0U8</accession>
<feature type="transmembrane region" description="Helical" evidence="1">
    <location>
        <begin position="246"/>
        <end position="266"/>
    </location>
</feature>
<dbReference type="EMBL" id="LAVV01007904">
    <property type="protein sequence ID" value="KNZ54371.1"/>
    <property type="molecule type" value="Genomic_DNA"/>
</dbReference>
<proteinExistence type="predicted"/>
<comment type="caution">
    <text evidence="2">The sequence shown here is derived from an EMBL/GenBank/DDBJ whole genome shotgun (WGS) entry which is preliminary data.</text>
</comment>
<feature type="transmembrane region" description="Helical" evidence="1">
    <location>
        <begin position="286"/>
        <end position="306"/>
    </location>
</feature>
<evidence type="ECO:0000313" key="3">
    <source>
        <dbReference type="Proteomes" id="UP000037035"/>
    </source>
</evidence>
<feature type="transmembrane region" description="Helical" evidence="1">
    <location>
        <begin position="623"/>
        <end position="643"/>
    </location>
</feature>
<feature type="transmembrane region" description="Helical" evidence="1">
    <location>
        <begin position="35"/>
        <end position="57"/>
    </location>
</feature>
<dbReference type="VEuPathDB" id="FungiDB:VP01_2962g1"/>
<sequence length="1245" mass="144815">MKPNKSPEDTFHCLLWSASAFPVYRATPQGSLQNFILSISVFYSKLISSSINLIHIFNALQKKLAQMPAVDMQKLPASFSLMHSHCTYCTVTVPKKLHSQTGGLSELYFAVVGIYFKGDKSKEYKTDSLLFLFKFLYMLSCKDKPNQLNTKTSWLSHSTFQIPIQTNHWGTRQTPWTWVSTLMVLERQLDFFSLRVLNFWITKFRNIVLSHNPMVFRHSTCFLNNRGKTVNIFNVHFNTKTSRFEIIKIIMVFLLLCFSKILTWFMGLQKRKKGGVEMKLVACLKAFLVTYVFCFLAFFNICGLLFPRYKLGLLVCHILANGFEGGPWMIYRPLEEGVIKLVKGLNNLLATSLPFMVLNDPLAISFPYQSKNPKKTHLPLPHIKNGFECKKFVLCKFNYIEHLNDIDHCDAKLGVKAGRLDEAFWDRYQGLVLILHLGGYEEISEASNIFIRQKPRHFEREGRCSVHIGCLGGLVKVVGRGFQKLPLQKLTQLLVADMQEVPGTFYCYSKIDQRVIQPIFDAHSLHRIHSDHSKTSTYANRWSLNQTSLISEPIVLKYCNPHCLKNILACVKLNSVRLCIQMRSYMIFILFLNSCQDPLIMKTTLIFILKLNNNNKPIFIKEISCYCVLFCFFVFLILTKAFCNLKVFIQPKDKGNVLLVSNNGKFLIIKIRYQHDFHICCEICQHVPDEKLSLSCCKSIFLGLGSSQGEMDKRGTIQIKTRTRGTDTHKVQRKGETRKVQRKGGTRYSSHERGVIRMTANYLKSSKPTEAGDERLHGVDEWSVVWIEQWLCGTMWSVICCGLSHHVLIETFGIQWSLVLFELVFGMYYRSFTCLFNVPALLNSYMFDYFVKVGCFKIISYFLLLLWLLVSIYGLWLSSSSDEGVRWGSGLFHVEIDINMISTFVGRRYISRCSCCVDVNLKMNSFNFLGKTQLYMALNIKCWESLQKKMLNLLQLTCSMLQPSFHPNSIWLHMQMFWHSHFELLLENASFFAVVFRLSRKLLLQLVHSRWATLRGSGMRECCLMLPNTILAMQHLQEQPNMTAALPKIRPVKQRRQALLFFYLWYSTLLRTSTLRQTPLFCLEEGENNCPWIEAYHESWDWERDLKNERELIQVETRTGGQTHAMYIEKRKRKKRYSSHERGGIRMTTDYLESSKPTEARDERLHGVDEWVDRLRKAARGGALLRLLHERLEACYGRRQCMKWGYTYEKQFRQRRHRSWIDSLASPDNQRGLIEWQVDAIEGRL</sequence>
<protein>
    <submittedName>
        <fullName evidence="2">Uncharacterized protein</fullName>
    </submittedName>
</protein>
<keyword evidence="1" id="KW-0812">Transmembrane</keyword>
<name>A0A0L6V0U8_9BASI</name>
<organism evidence="2 3">
    <name type="scientific">Puccinia sorghi</name>
    <dbReference type="NCBI Taxonomy" id="27349"/>
    <lineage>
        <taxon>Eukaryota</taxon>
        <taxon>Fungi</taxon>
        <taxon>Dikarya</taxon>
        <taxon>Basidiomycota</taxon>
        <taxon>Pucciniomycotina</taxon>
        <taxon>Pucciniomycetes</taxon>
        <taxon>Pucciniales</taxon>
        <taxon>Pucciniaceae</taxon>
        <taxon>Puccinia</taxon>
    </lineage>
</organism>
<keyword evidence="3" id="KW-1185">Reference proteome</keyword>
<feature type="transmembrane region" description="Helical" evidence="1">
    <location>
        <begin position="858"/>
        <end position="877"/>
    </location>
</feature>
<keyword evidence="1" id="KW-1133">Transmembrane helix</keyword>
<reference evidence="2 3" key="1">
    <citation type="submission" date="2015-08" db="EMBL/GenBank/DDBJ databases">
        <title>Next Generation Sequencing and Analysis of the Genome of Puccinia sorghi L Schw, the Causal Agent of Maize Common Rust.</title>
        <authorList>
            <person name="Rochi L."/>
            <person name="Burguener G."/>
            <person name="Darino M."/>
            <person name="Turjanski A."/>
            <person name="Kreff E."/>
            <person name="Dieguez M.J."/>
            <person name="Sacco F."/>
        </authorList>
    </citation>
    <scope>NUCLEOTIDE SEQUENCE [LARGE SCALE GENOMIC DNA]</scope>
    <source>
        <strain evidence="2 3">RO10H11247</strain>
    </source>
</reference>
<keyword evidence="1" id="KW-0472">Membrane</keyword>
<evidence type="ECO:0000313" key="2">
    <source>
        <dbReference type="EMBL" id="KNZ54371.1"/>
    </source>
</evidence>
<gene>
    <name evidence="2" type="ORF">VP01_2962g1</name>
</gene>